<evidence type="ECO:0000256" key="1">
    <source>
        <dbReference type="SAM" id="Phobius"/>
    </source>
</evidence>
<geneLocation type="plasmid" evidence="2">
    <name>pL289</name>
</geneLocation>
<name>A0A1W6UUV2_VIBAL</name>
<evidence type="ECO:0000313" key="2">
    <source>
        <dbReference type="EMBL" id="ARP21706.1"/>
    </source>
</evidence>
<protein>
    <submittedName>
        <fullName evidence="2">Uncharacterized protein</fullName>
    </submittedName>
</protein>
<dbReference type="AlphaFoldDB" id="A0A1W6UUV2"/>
<organism evidence="2">
    <name type="scientific">Vibrio alginolyticus</name>
    <dbReference type="NCBI Taxonomy" id="663"/>
    <lineage>
        <taxon>Bacteria</taxon>
        <taxon>Pseudomonadati</taxon>
        <taxon>Pseudomonadota</taxon>
        <taxon>Gammaproteobacteria</taxon>
        <taxon>Vibrionales</taxon>
        <taxon>Vibrionaceae</taxon>
        <taxon>Vibrio</taxon>
    </lineage>
</organism>
<proteinExistence type="predicted"/>
<accession>A0A1W6UUV2</accession>
<keyword evidence="1" id="KW-0812">Transmembrane</keyword>
<keyword evidence="1" id="KW-0472">Membrane</keyword>
<dbReference type="EMBL" id="CP017904">
    <property type="protein sequence ID" value="ARP21706.1"/>
    <property type="molecule type" value="Genomic_DNA"/>
</dbReference>
<keyword evidence="2" id="KW-0614">Plasmid</keyword>
<feature type="transmembrane region" description="Helical" evidence="1">
    <location>
        <begin position="12"/>
        <end position="37"/>
    </location>
</feature>
<keyword evidence="1" id="KW-1133">Transmembrane helix</keyword>
<reference evidence="2" key="1">
    <citation type="submission" date="2016-10" db="EMBL/GenBank/DDBJ databases">
        <title>The High Quality Genome of Vibrio alginolyticus K01M1.</title>
        <authorList>
            <person name="Wendling C."/>
            <person name="Chibani C.M."/>
            <person name="Hertel R."/>
            <person name="Sproer C."/>
            <person name="Bunk B."/>
            <person name="Overmann J."/>
            <person name="Roth O."/>
            <person name="Liesegang H."/>
        </authorList>
    </citation>
    <scope>NUCLEOTIDE SEQUENCE</scope>
    <source>
        <strain evidence="2">K05K4</strain>
        <plasmid evidence="2">pL289</plasmid>
    </source>
</reference>
<gene>
    <name evidence="2" type="ORF">K05K4_49970</name>
</gene>
<sequence length="84" mass="10060">MNYLKLPDVTEFVGVWYSALAHIISLMFFTHFALMVFFKFEPFHLATFSINFLYTSFVVFIGYKQKRMKRVIEQKHAISRQGER</sequence>
<feature type="transmembrane region" description="Helical" evidence="1">
    <location>
        <begin position="43"/>
        <end position="63"/>
    </location>
</feature>